<protein>
    <submittedName>
        <fullName evidence="1">Uncharacterized protein</fullName>
    </submittedName>
</protein>
<evidence type="ECO:0000313" key="2">
    <source>
        <dbReference type="Proteomes" id="UP000293547"/>
    </source>
</evidence>
<name>A0ACB6F8S7_9PLEO</name>
<sequence length="133" mass="13632">MRINAIIASAILAATVSGAALPLPAAAAVPATIGQREAKAEAGSMATWRPYGLPIGGKREAVPEAEAEAGAPKRPYGLPIGGKRKAAPVAAWKPPKRPYGLPVGGKREAAPEADAPWRPYGLPIGGKHEADEE</sequence>
<accession>A0ACB6F8S7</accession>
<gene>
    <name evidence="1" type="ORF">AG0111_0g11097</name>
</gene>
<keyword evidence="2" id="KW-1185">Reference proteome</keyword>
<comment type="caution">
    <text evidence="1">The sequence shown here is derived from an EMBL/GenBank/DDBJ whole genome shotgun (WGS) entry which is preliminary data.</text>
</comment>
<reference evidence="1 2" key="1">
    <citation type="journal article" date="2019" name="bioRxiv">
        <title>Genomics, evolutionary history and diagnostics of the Alternaria alternata species group including apple and Asian pear pathotypes.</title>
        <authorList>
            <person name="Armitage A.D."/>
            <person name="Cockerton H.M."/>
            <person name="Sreenivasaprasad S."/>
            <person name="Woodhall J.W."/>
            <person name="Lane C.R."/>
            <person name="Harrison R.J."/>
            <person name="Clarkson J.P."/>
        </authorList>
    </citation>
    <scope>NUCLEOTIDE SEQUENCE [LARGE SCALE GENOMIC DNA]</scope>
    <source>
        <strain evidence="1 2">FERA 650</strain>
    </source>
</reference>
<dbReference type="Proteomes" id="UP000293547">
    <property type="component" value="Unassembled WGS sequence"/>
</dbReference>
<evidence type="ECO:0000313" key="1">
    <source>
        <dbReference type="EMBL" id="KAB2100809.1"/>
    </source>
</evidence>
<proteinExistence type="predicted"/>
<organism evidence="1 2">
    <name type="scientific">Alternaria gaisen</name>
    <dbReference type="NCBI Taxonomy" id="167740"/>
    <lineage>
        <taxon>Eukaryota</taxon>
        <taxon>Fungi</taxon>
        <taxon>Dikarya</taxon>
        <taxon>Ascomycota</taxon>
        <taxon>Pezizomycotina</taxon>
        <taxon>Dothideomycetes</taxon>
        <taxon>Pleosporomycetidae</taxon>
        <taxon>Pleosporales</taxon>
        <taxon>Pleosporineae</taxon>
        <taxon>Pleosporaceae</taxon>
        <taxon>Alternaria</taxon>
        <taxon>Alternaria sect. Alternaria</taxon>
    </lineage>
</organism>
<dbReference type="EMBL" id="PDWZ02000012">
    <property type="protein sequence ID" value="KAB2100809.1"/>
    <property type="molecule type" value="Genomic_DNA"/>
</dbReference>